<evidence type="ECO:0000256" key="1">
    <source>
        <dbReference type="SAM" id="Phobius"/>
    </source>
</evidence>
<dbReference type="Proteomes" id="UP000267408">
    <property type="component" value="Unassembled WGS sequence"/>
</dbReference>
<accession>A0A8G1XBG1</accession>
<keyword evidence="1" id="KW-0812">Transmembrane</keyword>
<proteinExistence type="predicted"/>
<organism evidence="2 3">
    <name type="scientific">Kitasatospora cineracea</name>
    <dbReference type="NCBI Taxonomy" id="88074"/>
    <lineage>
        <taxon>Bacteria</taxon>
        <taxon>Bacillati</taxon>
        <taxon>Actinomycetota</taxon>
        <taxon>Actinomycetes</taxon>
        <taxon>Kitasatosporales</taxon>
        <taxon>Streptomycetaceae</taxon>
        <taxon>Kitasatospora</taxon>
    </lineage>
</organism>
<evidence type="ECO:0000313" key="2">
    <source>
        <dbReference type="EMBL" id="ROR42903.1"/>
    </source>
</evidence>
<reference evidence="2 3" key="1">
    <citation type="submission" date="2018-11" db="EMBL/GenBank/DDBJ databases">
        <title>Sequencing the genomes of 1000 actinobacteria strains.</title>
        <authorList>
            <person name="Klenk H.-P."/>
        </authorList>
    </citation>
    <scope>NUCLEOTIDE SEQUENCE [LARGE SCALE GENOMIC DNA]</scope>
    <source>
        <strain evidence="2 3">DSM 44780</strain>
    </source>
</reference>
<dbReference type="AlphaFoldDB" id="A0A8G1XBG1"/>
<keyword evidence="1" id="KW-1133">Transmembrane helix</keyword>
<evidence type="ECO:0000313" key="3">
    <source>
        <dbReference type="Proteomes" id="UP000267408"/>
    </source>
</evidence>
<dbReference type="RefSeq" id="WP_123553658.1">
    <property type="nucleotide sequence ID" value="NZ_RJVJ01000001.1"/>
</dbReference>
<dbReference type="EMBL" id="RJVJ01000001">
    <property type="protein sequence ID" value="ROR42903.1"/>
    <property type="molecule type" value="Genomic_DNA"/>
</dbReference>
<gene>
    <name evidence="2" type="ORF">EDD39_1036</name>
</gene>
<protein>
    <submittedName>
        <fullName evidence="2">Uncharacterized protein</fullName>
    </submittedName>
</protein>
<keyword evidence="1" id="KW-0472">Membrane</keyword>
<dbReference type="OrthoDB" id="3477915at2"/>
<comment type="caution">
    <text evidence="2">The sequence shown here is derived from an EMBL/GenBank/DDBJ whole genome shotgun (WGS) entry which is preliminary data.</text>
</comment>
<feature type="transmembrane region" description="Helical" evidence="1">
    <location>
        <begin position="12"/>
        <end position="35"/>
    </location>
</feature>
<sequence>MRGQHRGSARDPISTALQAVWITGHFVVLGLLGALTDHQLTGDVLPRIAASTPDTEPPAPSI</sequence>
<name>A0A8G1XBG1_9ACTN</name>